<accession>A0A2X2LEF9</accession>
<sequence length="37" mass="4228">MILKKEIAEKALENEVSRGTIEKLLNQKELLTKESIS</sequence>
<dbReference type="Proteomes" id="UP000251241">
    <property type="component" value="Unassembled WGS sequence"/>
</dbReference>
<gene>
    <name evidence="1" type="ORF">NCTC11343_03791</name>
</gene>
<dbReference type="EMBL" id="UAUU01000011">
    <property type="protein sequence ID" value="SPZ91749.1"/>
    <property type="molecule type" value="Genomic_DNA"/>
</dbReference>
<organism evidence="1 2">
    <name type="scientific">Sphingobacterium multivorum</name>
    <dbReference type="NCBI Taxonomy" id="28454"/>
    <lineage>
        <taxon>Bacteria</taxon>
        <taxon>Pseudomonadati</taxon>
        <taxon>Bacteroidota</taxon>
        <taxon>Sphingobacteriia</taxon>
        <taxon>Sphingobacteriales</taxon>
        <taxon>Sphingobacteriaceae</taxon>
        <taxon>Sphingobacterium</taxon>
    </lineage>
</organism>
<name>A0A2X2LEF9_SPHMU</name>
<proteinExistence type="predicted"/>
<protein>
    <submittedName>
        <fullName evidence="1">Uncharacterized protein</fullName>
    </submittedName>
</protein>
<dbReference type="AlphaFoldDB" id="A0A2X2LEF9"/>
<evidence type="ECO:0000313" key="2">
    <source>
        <dbReference type="Proteomes" id="UP000251241"/>
    </source>
</evidence>
<reference evidence="1 2" key="1">
    <citation type="submission" date="2018-06" db="EMBL/GenBank/DDBJ databases">
        <authorList>
            <consortium name="Pathogen Informatics"/>
            <person name="Doyle S."/>
        </authorList>
    </citation>
    <scope>NUCLEOTIDE SEQUENCE [LARGE SCALE GENOMIC DNA]</scope>
    <source>
        <strain evidence="1 2">NCTC11343</strain>
    </source>
</reference>
<evidence type="ECO:0000313" key="1">
    <source>
        <dbReference type="EMBL" id="SPZ91749.1"/>
    </source>
</evidence>